<evidence type="ECO:0000313" key="14">
    <source>
        <dbReference type="Proteomes" id="UP000297595"/>
    </source>
</evidence>
<evidence type="ECO:0000256" key="8">
    <source>
        <dbReference type="ARBA" id="ARBA00022840"/>
    </source>
</evidence>
<evidence type="ECO:0000256" key="10">
    <source>
        <dbReference type="ARBA" id="ARBA00023136"/>
    </source>
</evidence>
<dbReference type="Pfam" id="PF00271">
    <property type="entry name" value="Helicase_C"/>
    <property type="match status" value="1"/>
</dbReference>
<evidence type="ECO:0000256" key="12">
    <source>
        <dbReference type="SAM" id="MobiDB-lite"/>
    </source>
</evidence>
<keyword evidence="3" id="KW-0812">Transmembrane</keyword>
<dbReference type="GO" id="GO:0003724">
    <property type="term" value="F:RNA helicase activity"/>
    <property type="evidence" value="ECO:0007669"/>
    <property type="project" value="UniProtKB-EC"/>
</dbReference>
<evidence type="ECO:0000256" key="6">
    <source>
        <dbReference type="ARBA" id="ARBA00022801"/>
    </source>
</evidence>
<evidence type="ECO:0000256" key="1">
    <source>
        <dbReference type="ARBA" id="ARBA00004141"/>
    </source>
</evidence>
<dbReference type="PANTHER" id="PTHR47958">
    <property type="entry name" value="ATP-DEPENDENT RNA HELICASE DBP3"/>
    <property type="match status" value="1"/>
</dbReference>
<feature type="compositionally biased region" description="Low complexity" evidence="12">
    <location>
        <begin position="904"/>
        <end position="914"/>
    </location>
</feature>
<dbReference type="SUPFAM" id="SSF103506">
    <property type="entry name" value="Mitochondrial carrier"/>
    <property type="match status" value="1"/>
</dbReference>
<dbReference type="InterPro" id="IPR027417">
    <property type="entry name" value="P-loop_NTPase"/>
</dbReference>
<keyword evidence="7" id="KW-0347">Helicase</keyword>
<evidence type="ECO:0000256" key="4">
    <source>
        <dbReference type="ARBA" id="ARBA00022741"/>
    </source>
</evidence>
<dbReference type="SMART" id="SM00487">
    <property type="entry name" value="DEXDc"/>
    <property type="match status" value="1"/>
</dbReference>
<feature type="compositionally biased region" description="Basic and acidic residues" evidence="12">
    <location>
        <begin position="862"/>
        <end position="873"/>
    </location>
</feature>
<comment type="caution">
    <text evidence="13">The sequence shown here is derived from an EMBL/GenBank/DDBJ whole genome shotgun (WGS) entry which is preliminary data.</text>
</comment>
<dbReference type="Pfam" id="PF00153">
    <property type="entry name" value="Mito_carr"/>
    <property type="match status" value="3"/>
</dbReference>
<dbReference type="InterPro" id="IPR014001">
    <property type="entry name" value="Helicase_ATP-bd"/>
</dbReference>
<accession>A0A7C8KN48</accession>
<dbReference type="SMART" id="SM00490">
    <property type="entry name" value="HELICc"/>
    <property type="match status" value="1"/>
</dbReference>
<dbReference type="InterPro" id="IPR011545">
    <property type="entry name" value="DEAD/DEAH_box_helicase_dom"/>
</dbReference>
<reference evidence="13 14" key="1">
    <citation type="submission" date="2019-03" db="EMBL/GenBank/DDBJ databases">
        <title>Nematode-trapping fungi genome.</title>
        <authorList>
            <person name="Vidal-Diez De Ulzurrun G."/>
        </authorList>
    </citation>
    <scope>NUCLEOTIDE SEQUENCE [LARGE SCALE GENOMIC DNA]</scope>
    <source>
        <strain evidence="13 14">TWF154</strain>
    </source>
</reference>
<dbReference type="GO" id="GO:0016787">
    <property type="term" value="F:hydrolase activity"/>
    <property type="evidence" value="ECO:0007669"/>
    <property type="project" value="UniProtKB-KW"/>
</dbReference>
<evidence type="ECO:0000256" key="2">
    <source>
        <dbReference type="ARBA" id="ARBA00012552"/>
    </source>
</evidence>
<dbReference type="PROSITE" id="PS50920">
    <property type="entry name" value="SOLCAR"/>
    <property type="match status" value="3"/>
</dbReference>
<gene>
    <name evidence="13" type="ORF">EYR41_007224</name>
</gene>
<comment type="subcellular location">
    <subcellularLocation>
        <location evidence="1">Membrane</location>
        <topology evidence="1">Multi-pass membrane protein</topology>
    </subcellularLocation>
</comment>
<feature type="region of interest" description="Disordered" evidence="12">
    <location>
        <begin position="332"/>
        <end position="351"/>
    </location>
</feature>
<dbReference type="InterPro" id="IPR023395">
    <property type="entry name" value="MCP_dom_sf"/>
</dbReference>
<keyword evidence="4" id="KW-0547">Nucleotide-binding</keyword>
<dbReference type="Gene3D" id="3.40.50.300">
    <property type="entry name" value="P-loop containing nucleotide triphosphate hydrolases"/>
    <property type="match status" value="2"/>
</dbReference>
<dbReference type="PROSITE" id="PS51192">
    <property type="entry name" value="HELICASE_ATP_BIND_1"/>
    <property type="match status" value="1"/>
</dbReference>
<proteinExistence type="predicted"/>
<dbReference type="GO" id="GO:0005524">
    <property type="term" value="F:ATP binding"/>
    <property type="evidence" value="ECO:0007669"/>
    <property type="project" value="UniProtKB-KW"/>
</dbReference>
<dbReference type="GO" id="GO:0003676">
    <property type="term" value="F:nucleic acid binding"/>
    <property type="evidence" value="ECO:0007669"/>
    <property type="project" value="InterPro"/>
</dbReference>
<comment type="catalytic activity">
    <reaction evidence="11">
        <text>ATP + H2O = ADP + phosphate + H(+)</text>
        <dbReference type="Rhea" id="RHEA:13065"/>
        <dbReference type="ChEBI" id="CHEBI:15377"/>
        <dbReference type="ChEBI" id="CHEBI:15378"/>
        <dbReference type="ChEBI" id="CHEBI:30616"/>
        <dbReference type="ChEBI" id="CHEBI:43474"/>
        <dbReference type="ChEBI" id="CHEBI:456216"/>
        <dbReference type="EC" id="3.6.4.13"/>
    </reaction>
</comment>
<keyword evidence="5" id="KW-0496">Mitochondrion</keyword>
<dbReference type="Pfam" id="PF00270">
    <property type="entry name" value="DEAD"/>
    <property type="match status" value="1"/>
</dbReference>
<feature type="compositionally biased region" description="Gly residues" evidence="12">
    <location>
        <begin position="884"/>
        <end position="903"/>
    </location>
</feature>
<evidence type="ECO:0000256" key="11">
    <source>
        <dbReference type="ARBA" id="ARBA00047984"/>
    </source>
</evidence>
<protein>
    <recommendedName>
        <fullName evidence="2">RNA helicase</fullName>
        <ecNumber evidence="2">3.6.4.13</ecNumber>
    </recommendedName>
</protein>
<dbReference type="CDD" id="cd18787">
    <property type="entry name" value="SF2_C_DEAD"/>
    <property type="match status" value="1"/>
</dbReference>
<dbReference type="GO" id="GO:0016020">
    <property type="term" value="C:membrane"/>
    <property type="evidence" value="ECO:0007669"/>
    <property type="project" value="UniProtKB-SubCell"/>
</dbReference>
<dbReference type="EC" id="3.6.4.13" evidence="2"/>
<dbReference type="PROSITE" id="PS00039">
    <property type="entry name" value="DEAD_ATP_HELICASE"/>
    <property type="match status" value="1"/>
</dbReference>
<name>A0A7C8KN48_ORBOL</name>
<dbReference type="FunFam" id="3.40.50.300:FF:000008">
    <property type="entry name" value="ATP-dependent RNA helicase RhlB"/>
    <property type="match status" value="1"/>
</dbReference>
<dbReference type="InterPro" id="IPR014014">
    <property type="entry name" value="RNA_helicase_DEAD_Q_motif"/>
</dbReference>
<keyword evidence="5" id="KW-0999">Mitochondrion inner membrane</keyword>
<dbReference type="InterPro" id="IPR018108">
    <property type="entry name" value="MCP_transmembrane"/>
</dbReference>
<organism evidence="13 14">
    <name type="scientific">Orbilia oligospora</name>
    <name type="common">Nematode-trapping fungus</name>
    <name type="synonym">Arthrobotrys oligospora</name>
    <dbReference type="NCBI Taxonomy" id="2813651"/>
    <lineage>
        <taxon>Eukaryota</taxon>
        <taxon>Fungi</taxon>
        <taxon>Dikarya</taxon>
        <taxon>Ascomycota</taxon>
        <taxon>Pezizomycotina</taxon>
        <taxon>Orbiliomycetes</taxon>
        <taxon>Orbiliales</taxon>
        <taxon>Orbiliaceae</taxon>
        <taxon>Orbilia</taxon>
    </lineage>
</organism>
<evidence type="ECO:0000256" key="5">
    <source>
        <dbReference type="ARBA" id="ARBA00022792"/>
    </source>
</evidence>
<evidence type="ECO:0000256" key="3">
    <source>
        <dbReference type="ARBA" id="ARBA00022692"/>
    </source>
</evidence>
<dbReference type="AlphaFoldDB" id="A0A7C8KN48"/>
<keyword evidence="9" id="KW-1133">Transmembrane helix</keyword>
<evidence type="ECO:0000256" key="7">
    <source>
        <dbReference type="ARBA" id="ARBA00022806"/>
    </source>
</evidence>
<keyword evidence="6" id="KW-0378">Hydrolase</keyword>
<dbReference type="SUPFAM" id="SSF52540">
    <property type="entry name" value="P-loop containing nucleoside triphosphate hydrolases"/>
    <property type="match status" value="1"/>
</dbReference>
<feature type="compositionally biased region" description="Gly residues" evidence="12">
    <location>
        <begin position="915"/>
        <end position="930"/>
    </location>
</feature>
<dbReference type="InterPro" id="IPR000629">
    <property type="entry name" value="RNA-helicase_DEAD-box_CS"/>
</dbReference>
<sequence length="930" mass="101156">MSEKKPDQAPPPVVSFIAGGIAGGVEAFITYPFEYAKTRAQLKHNAGQPLPRNPYLIVSDTIKREGGRALYKGCSALIVGSIAKDAVRFVSFDTIKNTFNDEDTGRLSPVRSLLAGMSAGITASVFAVTPTERIKTALIDDAKGDRKFKSPWNAIGSIIRDDGLKGMYRGFTGTTLKTASTTSLRLGSYNIIKDTEKANNIPQNSAVSFANGAFAGLVTTIATQPFDTIKTRSQCVKATTTREAFQGILQDGGVLGFWTGTVMRLSRTVVSGGILFVVYELAVQSTPLSITTSGHSTSAEKVSLTAAGGVSDLFVKLLSRFANMSSHEVEDQWGATAEASQEKKPQDPETDLTISTKVLQEMANEKNTEKEWAEKSSYNYGNFSRDAPASGTTGTADVEIPLYSEAPRFEWKEEYGEIAPRDATLEKIIFGDDFTVPTIVNGAFQGIGTIEISWYNVNREVWDPPKFNRFEEMGLHPVIMENLQLSHYTVPTPIQRACIPTIVKGFDLIACAQTGSGKTAAFLAPIISKLMGKIKTLAAPRSNRGGYGRKAEPLVLIVAPTRELATQIFLECRKFCYRSFMRPCLVYGGADIRPQRTELEKGCDLVVGTPGRLQDFIDRGNISLGRVRYTVIDEADEMLDMGFEPQLRKLLHSGDHNEDENLQIMMFSATFPASVRKLAKEFLADDYVRINVGRIGSVNPNVVQRIIYANFDKKRQAIFDLLASSPAARTLIFVNSKREADSLDDFLWNKGLPTTSIHGDRTQREREDALIAFRTGKCPILIATDVASRGLDVRNVLHVINYDMPKTIEEYTHRIGRTARIGTMGLATTFWNDKDGAHLAEALTKTLLEMGQEVPSFLEPYRPSEEEGLKFEEESSDVEEGETAVGGGEFGEAGGDWGSGGGAAAPAPAAADGGDAWGGGGGEASTSGGW</sequence>
<evidence type="ECO:0000256" key="9">
    <source>
        <dbReference type="ARBA" id="ARBA00022989"/>
    </source>
</evidence>
<feature type="region of interest" description="Disordered" evidence="12">
    <location>
        <begin position="862"/>
        <end position="930"/>
    </location>
</feature>
<keyword evidence="8" id="KW-0067">ATP-binding</keyword>
<dbReference type="InterPro" id="IPR001650">
    <property type="entry name" value="Helicase_C-like"/>
</dbReference>
<dbReference type="PROSITE" id="PS51195">
    <property type="entry name" value="Q_MOTIF"/>
    <property type="match status" value="1"/>
</dbReference>
<keyword evidence="10" id="KW-0472">Membrane</keyword>
<dbReference type="Proteomes" id="UP000297595">
    <property type="component" value="Unassembled WGS sequence"/>
</dbReference>
<dbReference type="PROSITE" id="PS51194">
    <property type="entry name" value="HELICASE_CTER"/>
    <property type="match status" value="1"/>
</dbReference>
<dbReference type="Gene3D" id="1.50.40.10">
    <property type="entry name" value="Mitochondrial carrier domain"/>
    <property type="match status" value="1"/>
</dbReference>
<evidence type="ECO:0000313" key="13">
    <source>
        <dbReference type="EMBL" id="TGJ68156.1"/>
    </source>
</evidence>
<dbReference type="EMBL" id="SOZJ01000004">
    <property type="protein sequence ID" value="TGJ68156.1"/>
    <property type="molecule type" value="Genomic_DNA"/>
</dbReference>